<organism evidence="2">
    <name type="scientific">marine sediment metagenome</name>
    <dbReference type="NCBI Taxonomy" id="412755"/>
    <lineage>
        <taxon>unclassified sequences</taxon>
        <taxon>metagenomes</taxon>
        <taxon>ecological metagenomes</taxon>
    </lineage>
</organism>
<dbReference type="InterPro" id="IPR003346">
    <property type="entry name" value="Transposase_20"/>
</dbReference>
<dbReference type="PANTHER" id="PTHR33055">
    <property type="entry name" value="TRANSPOSASE FOR INSERTION SEQUENCE ELEMENT IS1111A"/>
    <property type="match status" value="1"/>
</dbReference>
<dbReference type="Pfam" id="PF02371">
    <property type="entry name" value="Transposase_20"/>
    <property type="match status" value="1"/>
</dbReference>
<dbReference type="EMBL" id="BARS01051248">
    <property type="protein sequence ID" value="GAG53554.1"/>
    <property type="molecule type" value="Genomic_DNA"/>
</dbReference>
<dbReference type="GO" id="GO:0006313">
    <property type="term" value="P:DNA transposition"/>
    <property type="evidence" value="ECO:0007669"/>
    <property type="project" value="InterPro"/>
</dbReference>
<dbReference type="PANTHER" id="PTHR33055:SF15">
    <property type="entry name" value="TRANSPOSASE-RELATED"/>
    <property type="match status" value="1"/>
</dbReference>
<proteinExistence type="predicted"/>
<reference evidence="2" key="1">
    <citation type="journal article" date="2014" name="Front. Microbiol.">
        <title>High frequency of phylogenetically diverse reductive dehalogenase-homologous genes in deep subseafloor sedimentary metagenomes.</title>
        <authorList>
            <person name="Kawai M."/>
            <person name="Futagami T."/>
            <person name="Toyoda A."/>
            <person name="Takaki Y."/>
            <person name="Nishi S."/>
            <person name="Hori S."/>
            <person name="Arai W."/>
            <person name="Tsubouchi T."/>
            <person name="Morono Y."/>
            <person name="Uchiyama I."/>
            <person name="Ito T."/>
            <person name="Fujiyama A."/>
            <person name="Inagaki F."/>
            <person name="Takami H."/>
        </authorList>
    </citation>
    <scope>NUCLEOTIDE SEQUENCE</scope>
    <source>
        <strain evidence="2">Expedition CK06-06</strain>
    </source>
</reference>
<accession>X0YCH1</accession>
<dbReference type="InterPro" id="IPR047650">
    <property type="entry name" value="Transpos_IS110"/>
</dbReference>
<dbReference type="GO" id="GO:0004803">
    <property type="term" value="F:transposase activity"/>
    <property type="evidence" value="ECO:0007669"/>
    <property type="project" value="InterPro"/>
</dbReference>
<comment type="caution">
    <text evidence="2">The sequence shown here is derived from an EMBL/GenBank/DDBJ whole genome shotgun (WGS) entry which is preliminary data.</text>
</comment>
<name>X0YCH1_9ZZZZ</name>
<dbReference type="GO" id="GO:0003677">
    <property type="term" value="F:DNA binding"/>
    <property type="evidence" value="ECO:0007669"/>
    <property type="project" value="InterPro"/>
</dbReference>
<gene>
    <name evidence="2" type="ORF">S01H1_76372</name>
</gene>
<feature type="non-terminal residue" evidence="2">
    <location>
        <position position="1"/>
    </location>
</feature>
<evidence type="ECO:0000259" key="1">
    <source>
        <dbReference type="Pfam" id="PF02371"/>
    </source>
</evidence>
<feature type="domain" description="Transposase IS116/IS110/IS902 C-terminal" evidence="1">
    <location>
        <begin position="105"/>
        <end position="190"/>
    </location>
</feature>
<dbReference type="AlphaFoldDB" id="X0YCH1"/>
<evidence type="ECO:0000313" key="2">
    <source>
        <dbReference type="EMBL" id="GAG53554.1"/>
    </source>
</evidence>
<sequence length="230" mass="26455">LAEGHIYPKQERAIRDLLRKRLMLVRHRTAHILSFQSLYNREKGCRIGGDDVKKLGEEDIDELFDQDYVVLSAKANISTIGFLKRKIEEIEKIVLGTMKLLPEFQKLKTVTGIGDILGLTISLETGDIRRFAKVGNYSSYCRCVGSQRLSNEKKKGEGNRKNGNKYLAWAFIEAANYTKRYCSYARRFYQRKTAQTNKIVAIKALAHKLARASYFVMRDRVDYDPMKAFG</sequence>
<protein>
    <recommendedName>
        <fullName evidence="1">Transposase IS116/IS110/IS902 C-terminal domain-containing protein</fullName>
    </recommendedName>
</protein>